<dbReference type="Pfam" id="PF17757">
    <property type="entry name" value="UvrB_inter"/>
    <property type="match status" value="1"/>
</dbReference>
<dbReference type="Gene3D" id="3.40.50.300">
    <property type="entry name" value="P-loop containing nucleotide triphosphate hydrolases"/>
    <property type="match status" value="2"/>
</dbReference>
<keyword evidence="3 13" id="KW-0547">Nucleotide-binding</keyword>
<evidence type="ECO:0000256" key="11">
    <source>
        <dbReference type="ARBA" id="ARBA00061399"/>
    </source>
</evidence>
<proteinExistence type="inferred from homology"/>
<dbReference type="SUPFAM" id="SSF143517">
    <property type="entry name" value="TRCF domain-like"/>
    <property type="match status" value="1"/>
</dbReference>
<dbReference type="InterPro" id="IPR003711">
    <property type="entry name" value="CarD-like/TRCF_RID"/>
</dbReference>
<dbReference type="HAMAP" id="MF_00969">
    <property type="entry name" value="TRCF"/>
    <property type="match status" value="1"/>
</dbReference>
<evidence type="ECO:0000256" key="5">
    <source>
        <dbReference type="ARBA" id="ARBA00022801"/>
    </source>
</evidence>
<dbReference type="GO" id="GO:0006355">
    <property type="term" value="P:regulation of DNA-templated transcription"/>
    <property type="evidence" value="ECO:0007669"/>
    <property type="project" value="UniProtKB-UniRule"/>
</dbReference>
<dbReference type="Gene3D" id="3.90.1150.50">
    <property type="entry name" value="Transcription-repair-coupling factor, D7 domain"/>
    <property type="match status" value="1"/>
</dbReference>
<dbReference type="EMBL" id="MELK01000030">
    <property type="protein sequence ID" value="OFW57735.1"/>
    <property type="molecule type" value="Genomic_DNA"/>
</dbReference>
<dbReference type="GO" id="GO:0000716">
    <property type="term" value="P:transcription-coupled nucleotide-excision repair, DNA damage recognition"/>
    <property type="evidence" value="ECO:0007669"/>
    <property type="project" value="UniProtKB-UniRule"/>
</dbReference>
<dbReference type="GO" id="GO:0005737">
    <property type="term" value="C:cytoplasm"/>
    <property type="evidence" value="ECO:0007669"/>
    <property type="project" value="UniProtKB-SubCell"/>
</dbReference>
<evidence type="ECO:0000256" key="2">
    <source>
        <dbReference type="ARBA" id="ARBA00022490"/>
    </source>
</evidence>
<dbReference type="CDD" id="cd17991">
    <property type="entry name" value="DEXHc_TRCF"/>
    <property type="match status" value="1"/>
</dbReference>
<reference evidence="16 17" key="1">
    <citation type="journal article" date="2016" name="Nat. Commun.">
        <title>Thousands of microbial genomes shed light on interconnected biogeochemical processes in an aquifer system.</title>
        <authorList>
            <person name="Anantharaman K."/>
            <person name="Brown C.T."/>
            <person name="Hug L.A."/>
            <person name="Sharon I."/>
            <person name="Castelle C.J."/>
            <person name="Probst A.J."/>
            <person name="Thomas B.C."/>
            <person name="Singh A."/>
            <person name="Wilkins M.J."/>
            <person name="Karaoz U."/>
            <person name="Brodie E.L."/>
            <person name="Williams K.H."/>
            <person name="Hubbard S.S."/>
            <person name="Banfield J.F."/>
        </authorList>
    </citation>
    <scope>NUCLEOTIDE SEQUENCE [LARGE SCALE GENOMIC DNA]</scope>
</reference>
<keyword evidence="5 13" id="KW-0378">Hydrolase</keyword>
<dbReference type="GO" id="GO:0016787">
    <property type="term" value="F:hydrolase activity"/>
    <property type="evidence" value="ECO:0007669"/>
    <property type="project" value="UniProtKB-KW"/>
</dbReference>
<protein>
    <recommendedName>
        <fullName evidence="12 13">Transcription-repair-coupling factor</fullName>
        <shortName evidence="13">TRCF</shortName>
        <ecNumber evidence="13">3.6.4.-</ecNumber>
    </recommendedName>
</protein>
<dbReference type="PROSITE" id="PS51192">
    <property type="entry name" value="HELICASE_ATP_BIND_1"/>
    <property type="match status" value="1"/>
</dbReference>
<evidence type="ECO:0000256" key="13">
    <source>
        <dbReference type="HAMAP-Rule" id="MF_00969"/>
    </source>
</evidence>
<evidence type="ECO:0000259" key="14">
    <source>
        <dbReference type="PROSITE" id="PS51192"/>
    </source>
</evidence>
<feature type="domain" description="Helicase ATP-binding" evidence="14">
    <location>
        <begin position="539"/>
        <end position="700"/>
    </location>
</feature>
<dbReference type="InterPro" id="IPR037235">
    <property type="entry name" value="TRCF-like_C_D7"/>
</dbReference>
<dbReference type="GO" id="GO:0005524">
    <property type="term" value="F:ATP binding"/>
    <property type="evidence" value="ECO:0007669"/>
    <property type="project" value="UniProtKB-UniRule"/>
</dbReference>
<evidence type="ECO:0000313" key="17">
    <source>
        <dbReference type="Proteomes" id="UP000177876"/>
    </source>
</evidence>
<evidence type="ECO:0000256" key="4">
    <source>
        <dbReference type="ARBA" id="ARBA00022763"/>
    </source>
</evidence>
<dbReference type="SMART" id="SM00487">
    <property type="entry name" value="DEXDc"/>
    <property type="match status" value="1"/>
</dbReference>
<keyword evidence="4 13" id="KW-0227">DNA damage</keyword>
<dbReference type="InterPro" id="IPR005118">
    <property type="entry name" value="TRCF_C"/>
</dbReference>
<dbReference type="GO" id="GO:0003684">
    <property type="term" value="F:damaged DNA binding"/>
    <property type="evidence" value="ECO:0007669"/>
    <property type="project" value="InterPro"/>
</dbReference>
<dbReference type="SMART" id="SM01058">
    <property type="entry name" value="CarD_TRCF"/>
    <property type="match status" value="1"/>
</dbReference>
<feature type="domain" description="Helicase C-terminal" evidence="15">
    <location>
        <begin position="725"/>
        <end position="875"/>
    </location>
</feature>
<comment type="caution">
    <text evidence="16">The sequence shown here is derived from an EMBL/GenBank/DDBJ whole genome shotgun (WGS) entry which is preliminary data.</text>
</comment>
<dbReference type="Pfam" id="PF00270">
    <property type="entry name" value="DEAD"/>
    <property type="match status" value="1"/>
</dbReference>
<dbReference type="InterPro" id="IPR011545">
    <property type="entry name" value="DEAD/DEAH_box_helicase_dom"/>
</dbReference>
<dbReference type="InterPro" id="IPR014001">
    <property type="entry name" value="Helicase_ATP-bd"/>
</dbReference>
<dbReference type="SMART" id="SM00490">
    <property type="entry name" value="HELICc"/>
    <property type="match status" value="1"/>
</dbReference>
<evidence type="ECO:0000256" key="8">
    <source>
        <dbReference type="ARBA" id="ARBA00023125"/>
    </source>
</evidence>
<evidence type="ECO:0000259" key="15">
    <source>
        <dbReference type="PROSITE" id="PS51194"/>
    </source>
</evidence>
<evidence type="ECO:0000313" key="16">
    <source>
        <dbReference type="EMBL" id="OFW57735.1"/>
    </source>
</evidence>
<dbReference type="Pfam" id="PF03461">
    <property type="entry name" value="TRCF"/>
    <property type="match status" value="1"/>
</dbReference>
<dbReference type="PANTHER" id="PTHR47964:SF1">
    <property type="entry name" value="ATP-DEPENDENT DNA HELICASE HOMOLOG RECG, CHLOROPLASTIC"/>
    <property type="match status" value="1"/>
</dbReference>
<keyword evidence="6" id="KW-0347">Helicase</keyword>
<dbReference type="SUPFAM" id="SSF141259">
    <property type="entry name" value="CarD-like"/>
    <property type="match status" value="1"/>
</dbReference>
<dbReference type="InterPro" id="IPR001650">
    <property type="entry name" value="Helicase_C-like"/>
</dbReference>
<comment type="subcellular location">
    <subcellularLocation>
        <location evidence="1 13">Cytoplasm</location>
    </subcellularLocation>
</comment>
<keyword evidence="7 13" id="KW-0067">ATP-binding</keyword>
<evidence type="ECO:0000256" key="10">
    <source>
        <dbReference type="ARBA" id="ARBA00061104"/>
    </source>
</evidence>
<dbReference type="InterPro" id="IPR004576">
    <property type="entry name" value="Mfd"/>
</dbReference>
<comment type="similarity">
    <text evidence="10 13">In the N-terminal section; belongs to the UvrB family.</text>
</comment>
<dbReference type="Proteomes" id="UP000177876">
    <property type="component" value="Unassembled WGS sequence"/>
</dbReference>
<evidence type="ECO:0000256" key="9">
    <source>
        <dbReference type="ARBA" id="ARBA00023204"/>
    </source>
</evidence>
<organism evidence="16 17">
    <name type="scientific">Candidatus Solincola sediminis</name>
    <dbReference type="NCBI Taxonomy" id="1797199"/>
    <lineage>
        <taxon>Bacteria</taxon>
        <taxon>Bacillati</taxon>
        <taxon>Actinomycetota</taxon>
        <taxon>Candidatus Geothermincolia</taxon>
        <taxon>Candidatus Geothermincolales</taxon>
        <taxon>Candidatus Geothermincolaceae</taxon>
        <taxon>Candidatus Solincola</taxon>
    </lineage>
</organism>
<dbReference type="PROSITE" id="PS51194">
    <property type="entry name" value="HELICASE_CTER"/>
    <property type="match status" value="1"/>
</dbReference>
<evidence type="ECO:0000256" key="1">
    <source>
        <dbReference type="ARBA" id="ARBA00004496"/>
    </source>
</evidence>
<evidence type="ECO:0000256" key="6">
    <source>
        <dbReference type="ARBA" id="ARBA00022806"/>
    </source>
</evidence>
<dbReference type="SUPFAM" id="SSF52540">
    <property type="entry name" value="P-loop containing nucleoside triphosphate hydrolases"/>
    <property type="match status" value="4"/>
</dbReference>
<dbReference type="EC" id="3.6.4.-" evidence="13"/>
<dbReference type="InterPro" id="IPR027417">
    <property type="entry name" value="P-loop_NTPase"/>
</dbReference>
<dbReference type="InterPro" id="IPR036101">
    <property type="entry name" value="CarD-like/TRCF_RID_sf"/>
</dbReference>
<dbReference type="InterPro" id="IPR047112">
    <property type="entry name" value="RecG/Mfd"/>
</dbReference>
<dbReference type="Gene3D" id="3.40.50.11180">
    <property type="match status" value="1"/>
</dbReference>
<dbReference type="Gene3D" id="2.40.10.170">
    <property type="match status" value="1"/>
</dbReference>
<gene>
    <name evidence="13" type="primary">mfd</name>
    <name evidence="16" type="ORF">A2Y75_08340</name>
</gene>
<dbReference type="FunFam" id="3.40.50.300:FF:000546">
    <property type="entry name" value="Transcription-repair-coupling factor"/>
    <property type="match status" value="1"/>
</dbReference>
<dbReference type="Gene3D" id="3.30.2060.10">
    <property type="entry name" value="Penicillin-binding protein 1b domain"/>
    <property type="match status" value="1"/>
</dbReference>
<sequence>MEIYNIIKEKIEKSLKPLLGEGMHVSIQAEEEIHPFLVAYLAEASGRQVLVVAPGRQGEENIALLIGLVLGESRVRELPLRELVIAGERGEDGQAVSLRARALRGLSRGEKAVVVTEAMALAQHYPAVAKAYSPLSLKVGRESDLEEAARSLERMGYEREYLVEGAGQFSVRGGILDAYDPGRRRPVRAEFFGDRVERIRTFNPLDQRSQEILQEIEIYPVALPDCGRDHKGLLDFLDPSAIVVSLQPLLVREKLARAGGDGLTQAAAERGLSLIELDPMALHPNASVKVTGGIQYRGRLPDFLKDLKDLLREGWKALILIDTEGRRDRLRELLVEEGIAVNLESPPSDGVATLSRGTWSRGFKLSEDKLAVFTEPDIFGMFRLRAPSIEGSSRQPVEGWWDLEEGDYVVHVNHGIAVYGGLVEREVDGAVREYLLLKYKGGDSLYVPTDRIDLVHRYVGAENPTIYSLSGHHWTRVKRRARHSVREMAMDLLNLYADRIAGEGHAFGADDPWQRELETSFPYRETADQERAIAEVKEDMEKPRVMDRLVYGDVGYGKTEVGVRAAFKAIMDGKQVAVLVPTTVLAQQHYRTFSERFEAFPVRVEMLSRFITAAGQRAVLEAITRGEVDIVIGTQRLLSGDVNIPNLGLVIIDEEHRFGVAQKERLKALRRSVDVLTLSATPIPRTLQMSLSGIRDMSVIDTPIEDRYSVITSVGPYEDELVREAIRREIKREGQVFYVHNRVQTIERTARHVRELVPEARVVIGHGQMNERKLEEVMEDFIEQRSDVLVCTTIVESGLDIPNVNTLIVDGAENLGLSQLYHLRGRIGRSNRQAYAFYLFRDGRAMTDGALQRLKVIRDFSELGSGLRIAMKDLEIRGAGNLLGSEQHGHVEAVGFELYCRMLAEAVDEMRGVKRTRTSQVTIDLPIHALITDEYVQKTARRIEIYRRLAEAGTAGEIDEIAEETRDRYGPLPGEAENLFEVARLRLDSIEIGIREIGHDGDEVVLRLNRKGVQGVDGIWQEASTEGCPWTETRYHKTLHEIALQFPAGSWFSRGRENLGQLRRFLEAIPDTRKGESG</sequence>
<evidence type="ECO:0000256" key="12">
    <source>
        <dbReference type="ARBA" id="ARBA00070128"/>
    </source>
</evidence>
<dbReference type="AlphaFoldDB" id="A0A1F2WLI5"/>
<accession>A0A1F2WLI5</accession>
<dbReference type="SMART" id="SM00982">
    <property type="entry name" value="TRCF"/>
    <property type="match status" value="1"/>
</dbReference>
<keyword evidence="2 13" id="KW-0963">Cytoplasm</keyword>
<keyword evidence="9 13" id="KW-0234">DNA repair</keyword>
<evidence type="ECO:0000256" key="3">
    <source>
        <dbReference type="ARBA" id="ARBA00022741"/>
    </source>
</evidence>
<evidence type="ECO:0000256" key="7">
    <source>
        <dbReference type="ARBA" id="ARBA00022840"/>
    </source>
</evidence>
<dbReference type="STRING" id="1797197.A2Y75_08340"/>
<keyword evidence="8 13" id="KW-0238">DNA-binding</keyword>
<dbReference type="Pfam" id="PF00271">
    <property type="entry name" value="Helicase_C"/>
    <property type="match status" value="1"/>
</dbReference>
<comment type="similarity">
    <text evidence="11 13">In the C-terminal section; belongs to the helicase family. RecG subfamily.</text>
</comment>
<dbReference type="InterPro" id="IPR041471">
    <property type="entry name" value="UvrB_inter"/>
</dbReference>
<comment type="function">
    <text evidence="13">Couples transcription and DNA repair by recognizing RNA polymerase (RNAP) stalled at DNA lesions. Mediates ATP-dependent release of RNAP and its truncated transcript from the DNA, and recruitment of nucleotide excision repair machinery to the damaged site.</text>
</comment>
<dbReference type="NCBIfam" id="TIGR00580">
    <property type="entry name" value="mfd"/>
    <property type="match status" value="1"/>
</dbReference>
<name>A0A1F2WLI5_9ACTN</name>
<dbReference type="Pfam" id="PF02559">
    <property type="entry name" value="CarD_TRCF_RID"/>
    <property type="match status" value="1"/>
</dbReference>
<dbReference type="GO" id="GO:0003678">
    <property type="term" value="F:DNA helicase activity"/>
    <property type="evidence" value="ECO:0007669"/>
    <property type="project" value="TreeGrafter"/>
</dbReference>
<dbReference type="PANTHER" id="PTHR47964">
    <property type="entry name" value="ATP-DEPENDENT DNA HELICASE HOMOLOG RECG, CHLOROPLASTIC"/>
    <property type="match status" value="1"/>
</dbReference>